<dbReference type="HOGENOM" id="CLU_1540257_0_0_1"/>
<feature type="compositionally biased region" description="Acidic residues" evidence="1">
    <location>
        <begin position="137"/>
        <end position="153"/>
    </location>
</feature>
<name>A0A0C2XEN5_HEBCY</name>
<reference evidence="3" key="2">
    <citation type="submission" date="2015-01" db="EMBL/GenBank/DDBJ databases">
        <title>Evolutionary Origins and Diversification of the Mycorrhizal Mutualists.</title>
        <authorList>
            <consortium name="DOE Joint Genome Institute"/>
            <consortium name="Mycorrhizal Genomics Consortium"/>
            <person name="Kohler A."/>
            <person name="Kuo A."/>
            <person name="Nagy L.G."/>
            <person name="Floudas D."/>
            <person name="Copeland A."/>
            <person name="Barry K.W."/>
            <person name="Cichocki N."/>
            <person name="Veneault-Fourrey C."/>
            <person name="LaButti K."/>
            <person name="Lindquist E.A."/>
            <person name="Lipzen A."/>
            <person name="Lundell T."/>
            <person name="Morin E."/>
            <person name="Murat C."/>
            <person name="Riley R."/>
            <person name="Ohm R."/>
            <person name="Sun H."/>
            <person name="Tunlid A."/>
            <person name="Henrissat B."/>
            <person name="Grigoriev I.V."/>
            <person name="Hibbett D.S."/>
            <person name="Martin F."/>
        </authorList>
    </citation>
    <scope>NUCLEOTIDE SEQUENCE [LARGE SCALE GENOMIC DNA]</scope>
    <source>
        <strain evidence="3">h7</strain>
    </source>
</reference>
<accession>A0A0C2XEN5</accession>
<gene>
    <name evidence="2" type="ORF">M413DRAFT_31633</name>
</gene>
<organism evidence="2 3">
    <name type="scientific">Hebeloma cylindrosporum</name>
    <dbReference type="NCBI Taxonomy" id="76867"/>
    <lineage>
        <taxon>Eukaryota</taxon>
        <taxon>Fungi</taxon>
        <taxon>Dikarya</taxon>
        <taxon>Basidiomycota</taxon>
        <taxon>Agaricomycotina</taxon>
        <taxon>Agaricomycetes</taxon>
        <taxon>Agaricomycetidae</taxon>
        <taxon>Agaricales</taxon>
        <taxon>Agaricineae</taxon>
        <taxon>Hymenogastraceae</taxon>
        <taxon>Hebeloma</taxon>
    </lineage>
</organism>
<evidence type="ECO:0000313" key="3">
    <source>
        <dbReference type="Proteomes" id="UP000053424"/>
    </source>
</evidence>
<dbReference type="AlphaFoldDB" id="A0A0C2XEN5"/>
<feature type="region of interest" description="Disordered" evidence="1">
    <location>
        <begin position="36"/>
        <end position="174"/>
    </location>
</feature>
<reference evidence="2 3" key="1">
    <citation type="submission" date="2014-04" db="EMBL/GenBank/DDBJ databases">
        <authorList>
            <consortium name="DOE Joint Genome Institute"/>
            <person name="Kuo A."/>
            <person name="Gay G."/>
            <person name="Dore J."/>
            <person name="Kohler A."/>
            <person name="Nagy L.G."/>
            <person name="Floudas D."/>
            <person name="Copeland A."/>
            <person name="Barry K.W."/>
            <person name="Cichocki N."/>
            <person name="Veneault-Fourrey C."/>
            <person name="LaButti K."/>
            <person name="Lindquist E.A."/>
            <person name="Lipzen A."/>
            <person name="Lundell T."/>
            <person name="Morin E."/>
            <person name="Murat C."/>
            <person name="Sun H."/>
            <person name="Tunlid A."/>
            <person name="Henrissat B."/>
            <person name="Grigoriev I.V."/>
            <person name="Hibbett D.S."/>
            <person name="Martin F."/>
            <person name="Nordberg H.P."/>
            <person name="Cantor M.N."/>
            <person name="Hua S.X."/>
        </authorList>
    </citation>
    <scope>NUCLEOTIDE SEQUENCE [LARGE SCALE GENOMIC DNA]</scope>
    <source>
        <strain evidence="3">h7</strain>
    </source>
</reference>
<proteinExistence type="predicted"/>
<dbReference type="EMBL" id="KN831805">
    <property type="protein sequence ID" value="KIM36393.1"/>
    <property type="molecule type" value="Genomic_DNA"/>
</dbReference>
<dbReference type="OrthoDB" id="3118858at2759"/>
<dbReference type="Proteomes" id="UP000053424">
    <property type="component" value="Unassembled WGS sequence"/>
</dbReference>
<protein>
    <submittedName>
        <fullName evidence="2">Uncharacterized protein</fullName>
    </submittedName>
</protein>
<evidence type="ECO:0000313" key="2">
    <source>
        <dbReference type="EMBL" id="KIM36393.1"/>
    </source>
</evidence>
<sequence length="174" mass="18968">MSLSAVSLNLCRKRTAMEHAITNDDPLVAWKKAREAVQPNATASAPKNGVTAPNIGRRSSVHMEDDADDREMAPQSAPRSAPVATNLQRRTSVHMEDVDDDEDTRPRNVAPKNPSRLIELSDGSDDEDDPHLPQLTDVDDDEEEEEESEESAEAELSLPSSSNVLRIISSGNGL</sequence>
<keyword evidence="3" id="KW-1185">Reference proteome</keyword>
<evidence type="ECO:0000256" key="1">
    <source>
        <dbReference type="SAM" id="MobiDB-lite"/>
    </source>
</evidence>